<evidence type="ECO:0000313" key="9">
    <source>
        <dbReference type="EMBL" id="AHF15965.1"/>
    </source>
</evidence>
<protein>
    <recommendedName>
        <fullName evidence="2">histidine kinase</fullName>
        <ecNumber evidence="2">2.7.13.3</ecNumber>
    </recommendedName>
</protein>
<comment type="catalytic activity">
    <reaction evidence="1">
        <text>ATP + protein L-histidine = ADP + protein N-phospho-L-histidine.</text>
        <dbReference type="EC" id="2.7.13.3"/>
    </reaction>
</comment>
<dbReference type="GO" id="GO:0005886">
    <property type="term" value="C:plasma membrane"/>
    <property type="evidence" value="ECO:0007669"/>
    <property type="project" value="TreeGrafter"/>
</dbReference>
<keyword evidence="5 9" id="KW-0418">Kinase</keyword>
<dbReference type="CDD" id="cd00075">
    <property type="entry name" value="HATPase"/>
    <property type="match status" value="1"/>
</dbReference>
<evidence type="ECO:0000256" key="5">
    <source>
        <dbReference type="ARBA" id="ARBA00022777"/>
    </source>
</evidence>
<keyword evidence="4" id="KW-0808">Transferase</keyword>
<dbReference type="GO" id="GO:0000155">
    <property type="term" value="F:phosphorelay sensor kinase activity"/>
    <property type="evidence" value="ECO:0007669"/>
    <property type="project" value="InterPro"/>
</dbReference>
<keyword evidence="3" id="KW-0597">Phosphoprotein</keyword>
<dbReference type="Pfam" id="PF00512">
    <property type="entry name" value="HisKA"/>
    <property type="match status" value="1"/>
</dbReference>
<dbReference type="eggNOG" id="COG5002">
    <property type="taxonomic scope" value="Bacteria"/>
</dbReference>
<dbReference type="Gene3D" id="3.30.565.10">
    <property type="entry name" value="Histidine kinase-like ATPase, C-terminal domain"/>
    <property type="match status" value="1"/>
</dbReference>
<feature type="domain" description="Histidine kinase" evidence="8">
    <location>
        <begin position="128"/>
        <end position="348"/>
    </location>
</feature>
<dbReference type="Pfam" id="PF02518">
    <property type="entry name" value="HATPase_c"/>
    <property type="match status" value="1"/>
</dbReference>
<gene>
    <name evidence="9" type="ORF">NIASO_14000</name>
</gene>
<name>W0EYR6_9BACT</name>
<reference evidence="9 10" key="1">
    <citation type="submission" date="2013-12" db="EMBL/GenBank/DDBJ databases">
        <authorList>
            <consortium name="DOE Joint Genome Institute"/>
            <person name="Eisen J."/>
            <person name="Huntemann M."/>
            <person name="Han J."/>
            <person name="Chen A."/>
            <person name="Kyrpides N."/>
            <person name="Mavromatis K."/>
            <person name="Markowitz V."/>
            <person name="Palaniappan K."/>
            <person name="Ivanova N."/>
            <person name="Schaumberg A."/>
            <person name="Pati A."/>
            <person name="Liolios K."/>
            <person name="Nordberg H.P."/>
            <person name="Cantor M.N."/>
            <person name="Hua S.X."/>
            <person name="Woyke T."/>
        </authorList>
    </citation>
    <scope>NUCLEOTIDE SEQUENCE [LARGE SCALE GENOMIC DNA]</scope>
    <source>
        <strain evidence="10">DSM 19437</strain>
    </source>
</reference>
<dbReference type="PROSITE" id="PS50109">
    <property type="entry name" value="HIS_KIN"/>
    <property type="match status" value="1"/>
</dbReference>
<feature type="transmembrane region" description="Helical" evidence="7">
    <location>
        <begin position="12"/>
        <end position="31"/>
    </location>
</feature>
<proteinExistence type="predicted"/>
<dbReference type="InterPro" id="IPR050351">
    <property type="entry name" value="BphY/WalK/GraS-like"/>
</dbReference>
<dbReference type="InterPro" id="IPR036890">
    <property type="entry name" value="HATPase_C_sf"/>
</dbReference>
<dbReference type="InterPro" id="IPR003594">
    <property type="entry name" value="HATPase_dom"/>
</dbReference>
<dbReference type="AlphaFoldDB" id="W0EYR6"/>
<dbReference type="OrthoDB" id="9804645at2"/>
<sequence>MFDPKNLSPRKLSFFTALGLAAPISLIDLAIEHEWKAALISFLVVLIGGYLLISIVLERFIYRKIKVIYKFIYQTKATRRQETYYKYILPKKSLDEVAVDVENWAQENQQKVATLQANEEFRREFLQNLSHEFKTPVFAIQSYVETLLAGDMIDPLLNRKFLEKTAVNVDRLTTLLQDLDEISSLERGEITIVKRNFVIQDLLKETFESISIKAEQKNIHFSIKKGCEAPITVNADKERVRQVVLNLFENAIKYGKTNGSVKAGIYKTDDKRILVEISDDGVGIEEKSLPRIFERFFRTECGRRMDVTGSGLGLAICKHIIEAHQQTIHIRSTENVGTTIGFTLAAKKDWGKDEAAVVNG</sequence>
<organism evidence="9 10">
    <name type="scientific">Niabella soli DSM 19437</name>
    <dbReference type="NCBI Taxonomy" id="929713"/>
    <lineage>
        <taxon>Bacteria</taxon>
        <taxon>Pseudomonadati</taxon>
        <taxon>Bacteroidota</taxon>
        <taxon>Chitinophagia</taxon>
        <taxon>Chitinophagales</taxon>
        <taxon>Chitinophagaceae</taxon>
        <taxon>Niabella</taxon>
    </lineage>
</organism>
<dbReference type="GO" id="GO:0004721">
    <property type="term" value="F:phosphoprotein phosphatase activity"/>
    <property type="evidence" value="ECO:0007669"/>
    <property type="project" value="TreeGrafter"/>
</dbReference>
<dbReference type="GO" id="GO:0016036">
    <property type="term" value="P:cellular response to phosphate starvation"/>
    <property type="evidence" value="ECO:0007669"/>
    <property type="project" value="TreeGrafter"/>
</dbReference>
<dbReference type="SUPFAM" id="SSF55874">
    <property type="entry name" value="ATPase domain of HSP90 chaperone/DNA topoisomerase II/histidine kinase"/>
    <property type="match status" value="1"/>
</dbReference>
<dbReference type="PANTHER" id="PTHR45453:SF1">
    <property type="entry name" value="PHOSPHATE REGULON SENSOR PROTEIN PHOR"/>
    <property type="match status" value="1"/>
</dbReference>
<evidence type="ECO:0000256" key="3">
    <source>
        <dbReference type="ARBA" id="ARBA00022553"/>
    </source>
</evidence>
<evidence type="ECO:0000256" key="6">
    <source>
        <dbReference type="ARBA" id="ARBA00023012"/>
    </source>
</evidence>
<dbReference type="EC" id="2.7.13.3" evidence="2"/>
<dbReference type="HOGENOM" id="CLU_000445_89_3_10"/>
<dbReference type="SMART" id="SM00387">
    <property type="entry name" value="HATPase_c"/>
    <property type="match status" value="1"/>
</dbReference>
<dbReference type="PRINTS" id="PR00344">
    <property type="entry name" value="BCTRLSENSOR"/>
</dbReference>
<dbReference type="STRING" id="929713.NIASO_14000"/>
<dbReference type="EMBL" id="CP007035">
    <property type="protein sequence ID" value="AHF15965.1"/>
    <property type="molecule type" value="Genomic_DNA"/>
</dbReference>
<accession>W0EYR6</accession>
<feature type="transmembrane region" description="Helical" evidence="7">
    <location>
        <begin position="37"/>
        <end position="57"/>
    </location>
</feature>
<dbReference type="InterPro" id="IPR004358">
    <property type="entry name" value="Sig_transdc_His_kin-like_C"/>
</dbReference>
<keyword evidence="7" id="KW-0472">Membrane</keyword>
<dbReference type="PANTHER" id="PTHR45453">
    <property type="entry name" value="PHOSPHATE REGULON SENSOR PROTEIN PHOR"/>
    <property type="match status" value="1"/>
</dbReference>
<dbReference type="InterPro" id="IPR036097">
    <property type="entry name" value="HisK_dim/P_sf"/>
</dbReference>
<dbReference type="RefSeq" id="WP_008586452.1">
    <property type="nucleotide sequence ID" value="NZ_CP007035.1"/>
</dbReference>
<evidence type="ECO:0000256" key="1">
    <source>
        <dbReference type="ARBA" id="ARBA00000085"/>
    </source>
</evidence>
<dbReference type="InterPro" id="IPR005467">
    <property type="entry name" value="His_kinase_dom"/>
</dbReference>
<dbReference type="InterPro" id="IPR003661">
    <property type="entry name" value="HisK_dim/P_dom"/>
</dbReference>
<dbReference type="CDD" id="cd00082">
    <property type="entry name" value="HisKA"/>
    <property type="match status" value="1"/>
</dbReference>
<dbReference type="SMART" id="SM00388">
    <property type="entry name" value="HisKA"/>
    <property type="match status" value="1"/>
</dbReference>
<dbReference type="Gene3D" id="1.10.287.130">
    <property type="match status" value="1"/>
</dbReference>
<keyword evidence="7" id="KW-0812">Transmembrane</keyword>
<evidence type="ECO:0000313" key="10">
    <source>
        <dbReference type="Proteomes" id="UP000003586"/>
    </source>
</evidence>
<evidence type="ECO:0000256" key="4">
    <source>
        <dbReference type="ARBA" id="ARBA00022679"/>
    </source>
</evidence>
<evidence type="ECO:0000256" key="7">
    <source>
        <dbReference type="SAM" id="Phobius"/>
    </source>
</evidence>
<dbReference type="KEGG" id="nso:NIASO_14000"/>
<keyword evidence="6" id="KW-0902">Two-component regulatory system</keyword>
<keyword evidence="10" id="KW-1185">Reference proteome</keyword>
<dbReference type="FunFam" id="3.30.565.10:FF:000006">
    <property type="entry name" value="Sensor histidine kinase WalK"/>
    <property type="match status" value="1"/>
</dbReference>
<evidence type="ECO:0000256" key="2">
    <source>
        <dbReference type="ARBA" id="ARBA00012438"/>
    </source>
</evidence>
<dbReference type="SUPFAM" id="SSF47384">
    <property type="entry name" value="Homodimeric domain of signal transducing histidine kinase"/>
    <property type="match status" value="1"/>
</dbReference>
<dbReference type="Proteomes" id="UP000003586">
    <property type="component" value="Chromosome"/>
</dbReference>
<keyword evidence="7" id="KW-1133">Transmembrane helix</keyword>
<evidence type="ECO:0000259" key="8">
    <source>
        <dbReference type="PROSITE" id="PS50109"/>
    </source>
</evidence>